<proteinExistence type="predicted"/>
<evidence type="ECO:0000313" key="3">
    <source>
        <dbReference type="Proteomes" id="UP000184267"/>
    </source>
</evidence>
<feature type="compositionally biased region" description="Basic residues" evidence="1">
    <location>
        <begin position="32"/>
        <end position="49"/>
    </location>
</feature>
<feature type="compositionally biased region" description="Basic and acidic residues" evidence="1">
    <location>
        <begin position="21"/>
        <end position="31"/>
    </location>
</feature>
<feature type="region of interest" description="Disordered" evidence="1">
    <location>
        <begin position="1"/>
        <end position="74"/>
    </location>
</feature>
<dbReference type="Proteomes" id="UP000184267">
    <property type="component" value="Unassembled WGS sequence"/>
</dbReference>
<dbReference type="AlphaFoldDB" id="A0A1M2VUC0"/>
<organism evidence="2 3">
    <name type="scientific">Trametes pubescens</name>
    <name type="common">White-rot fungus</name>
    <dbReference type="NCBI Taxonomy" id="154538"/>
    <lineage>
        <taxon>Eukaryota</taxon>
        <taxon>Fungi</taxon>
        <taxon>Dikarya</taxon>
        <taxon>Basidiomycota</taxon>
        <taxon>Agaricomycotina</taxon>
        <taxon>Agaricomycetes</taxon>
        <taxon>Polyporales</taxon>
        <taxon>Polyporaceae</taxon>
        <taxon>Trametes</taxon>
    </lineage>
</organism>
<gene>
    <name evidence="2" type="ORF">TRAPUB_12394</name>
</gene>
<reference evidence="2 3" key="1">
    <citation type="submission" date="2016-10" db="EMBL/GenBank/DDBJ databases">
        <title>Genome sequence of the basidiomycete white-rot fungus Trametes pubescens.</title>
        <authorList>
            <person name="Makela M.R."/>
            <person name="Granchi Z."/>
            <person name="Peng M."/>
            <person name="De Vries R.P."/>
            <person name="Grigoriev I."/>
            <person name="Riley R."/>
            <person name="Hilden K."/>
        </authorList>
    </citation>
    <scope>NUCLEOTIDE SEQUENCE [LARGE SCALE GENOMIC DNA]</scope>
    <source>
        <strain evidence="2 3">FBCC735</strain>
    </source>
</reference>
<evidence type="ECO:0000313" key="2">
    <source>
        <dbReference type="EMBL" id="OJT11110.1"/>
    </source>
</evidence>
<evidence type="ECO:0000256" key="1">
    <source>
        <dbReference type="SAM" id="MobiDB-lite"/>
    </source>
</evidence>
<accession>A0A1M2VUC0</accession>
<name>A0A1M2VUC0_TRAPU</name>
<keyword evidence="3" id="KW-1185">Reference proteome</keyword>
<sequence length="108" mass="11982">MSAAFPARGRIAHTKGFGWLQRREIRHAARGERKKGRGRNKRQRQRNRRPGICGQRSTRLMKPETNSGGGVISFPQASMLLPMSKSEMTLAMASHTPASAKSRPGQTL</sequence>
<comment type="caution">
    <text evidence="2">The sequence shown here is derived from an EMBL/GenBank/DDBJ whole genome shotgun (WGS) entry which is preliminary data.</text>
</comment>
<dbReference type="EMBL" id="MNAD01000687">
    <property type="protein sequence ID" value="OJT11110.1"/>
    <property type="molecule type" value="Genomic_DNA"/>
</dbReference>
<protein>
    <submittedName>
        <fullName evidence="2">Uncharacterized protein</fullName>
    </submittedName>
</protein>